<dbReference type="AlphaFoldDB" id="A0A914WVA2"/>
<organism evidence="2 3">
    <name type="scientific">Plectus sambesii</name>
    <dbReference type="NCBI Taxonomy" id="2011161"/>
    <lineage>
        <taxon>Eukaryota</taxon>
        <taxon>Metazoa</taxon>
        <taxon>Ecdysozoa</taxon>
        <taxon>Nematoda</taxon>
        <taxon>Chromadorea</taxon>
        <taxon>Plectida</taxon>
        <taxon>Plectina</taxon>
        <taxon>Plectoidea</taxon>
        <taxon>Plectidae</taxon>
        <taxon>Plectus</taxon>
    </lineage>
</organism>
<reference evidence="3" key="1">
    <citation type="submission" date="2022-11" db="UniProtKB">
        <authorList>
            <consortium name="WormBaseParasite"/>
        </authorList>
    </citation>
    <scope>IDENTIFICATION</scope>
</reference>
<evidence type="ECO:0000313" key="3">
    <source>
        <dbReference type="WBParaSite" id="PSAMB.scaffold5384size11828.g26512.t1"/>
    </source>
</evidence>
<keyword evidence="2" id="KW-1185">Reference proteome</keyword>
<feature type="chain" id="PRO_5037403405" evidence="1">
    <location>
        <begin position="31"/>
        <end position="70"/>
    </location>
</feature>
<evidence type="ECO:0000256" key="1">
    <source>
        <dbReference type="SAM" id="SignalP"/>
    </source>
</evidence>
<keyword evidence="1" id="KW-0732">Signal</keyword>
<protein>
    <submittedName>
        <fullName evidence="3">Uncharacterized protein</fullName>
    </submittedName>
</protein>
<dbReference type="Proteomes" id="UP000887566">
    <property type="component" value="Unplaced"/>
</dbReference>
<sequence length="70" mass="7690">MGSRLVNTVVVIAILLLPTTFNGAMNSVDAFPMILADFEQSLRPQARRAALPETGQMSDYNLDDVISYET</sequence>
<name>A0A914WVA2_9BILA</name>
<dbReference type="WBParaSite" id="PSAMB.scaffold5384size11828.g26512.t1">
    <property type="protein sequence ID" value="PSAMB.scaffold5384size11828.g26512.t1"/>
    <property type="gene ID" value="PSAMB.scaffold5384size11828.g26512"/>
</dbReference>
<accession>A0A914WVA2</accession>
<feature type="signal peptide" evidence="1">
    <location>
        <begin position="1"/>
        <end position="30"/>
    </location>
</feature>
<proteinExistence type="predicted"/>
<evidence type="ECO:0000313" key="2">
    <source>
        <dbReference type="Proteomes" id="UP000887566"/>
    </source>
</evidence>